<sequence length="474" mass="51518">MDISRGIPFEKDDGTSKAKCGVAEVGRAPVNMLSLTVSSLQQAGLPTVTVFPAGQTPMVQSGHLLNYGTLPSPSPPLPSPQQMVSDQHRLVTPVEPIEPPLEPTVMPHGGTTNASDSSDAELGAPVTCFEAERELSVEECKTGFLSDEVAFTTPTAAESNQSASEEEAEEQLPRPGSVGFPANMDAHVPAYESEDVPVSSESDFTHVHSVGVQSISAEAGEGSPSVSSTVPIHTGSTHEVSRAHFEWTACGTEQEGHISSSTGTVDDPSCAASVDLSQVQPNQHGCVGEEAWWEKGSLPWEGQAVAGIQVWIRVMKSLQGDDISSVLKQKAKKDPKRRRRELLFLTQDEFRDDSAEDERESPPLPPQPRTFDIGDLVWGQSKGFPSWPGKLVRPDQVRGHHIMSEDGKLWVQWFGDHTFTQVEPDKLKTLSEGLEAHHRARKKHRRGRKLNGNLENAIQEAMMELDRQTGTVLP</sequence>
<accession>A0ACB7SD72</accession>
<evidence type="ECO:0000313" key="1">
    <source>
        <dbReference type="EMBL" id="KAH6931729.1"/>
    </source>
</evidence>
<organism evidence="1 2">
    <name type="scientific">Hyalomma asiaticum</name>
    <name type="common">Tick</name>
    <dbReference type="NCBI Taxonomy" id="266040"/>
    <lineage>
        <taxon>Eukaryota</taxon>
        <taxon>Metazoa</taxon>
        <taxon>Ecdysozoa</taxon>
        <taxon>Arthropoda</taxon>
        <taxon>Chelicerata</taxon>
        <taxon>Arachnida</taxon>
        <taxon>Acari</taxon>
        <taxon>Parasitiformes</taxon>
        <taxon>Ixodida</taxon>
        <taxon>Ixodoidea</taxon>
        <taxon>Ixodidae</taxon>
        <taxon>Hyalomminae</taxon>
        <taxon>Hyalomma</taxon>
    </lineage>
</organism>
<comment type="caution">
    <text evidence="1">The sequence shown here is derived from an EMBL/GenBank/DDBJ whole genome shotgun (WGS) entry which is preliminary data.</text>
</comment>
<proteinExistence type="predicted"/>
<keyword evidence="2" id="KW-1185">Reference proteome</keyword>
<dbReference type="Proteomes" id="UP000821845">
    <property type="component" value="Chromosome 5"/>
</dbReference>
<protein>
    <submittedName>
        <fullName evidence="1">Uncharacterized protein</fullName>
    </submittedName>
</protein>
<gene>
    <name evidence="1" type="ORF">HPB50_027321</name>
</gene>
<evidence type="ECO:0000313" key="2">
    <source>
        <dbReference type="Proteomes" id="UP000821845"/>
    </source>
</evidence>
<name>A0ACB7SD72_HYAAI</name>
<dbReference type="EMBL" id="CM023485">
    <property type="protein sequence ID" value="KAH6931729.1"/>
    <property type="molecule type" value="Genomic_DNA"/>
</dbReference>
<reference evidence="1" key="1">
    <citation type="submission" date="2020-05" db="EMBL/GenBank/DDBJ databases">
        <title>Large-scale comparative analyses of tick genomes elucidate their genetic diversity and vector capacities.</title>
        <authorList>
            <person name="Jia N."/>
            <person name="Wang J."/>
            <person name="Shi W."/>
            <person name="Du L."/>
            <person name="Sun Y."/>
            <person name="Zhan W."/>
            <person name="Jiang J."/>
            <person name="Wang Q."/>
            <person name="Zhang B."/>
            <person name="Ji P."/>
            <person name="Sakyi L.B."/>
            <person name="Cui X."/>
            <person name="Yuan T."/>
            <person name="Jiang B."/>
            <person name="Yang W."/>
            <person name="Lam T.T.-Y."/>
            <person name="Chang Q."/>
            <person name="Ding S."/>
            <person name="Wang X."/>
            <person name="Zhu J."/>
            <person name="Ruan X."/>
            <person name="Zhao L."/>
            <person name="Wei J."/>
            <person name="Que T."/>
            <person name="Du C."/>
            <person name="Cheng J."/>
            <person name="Dai P."/>
            <person name="Han X."/>
            <person name="Huang E."/>
            <person name="Gao Y."/>
            <person name="Liu J."/>
            <person name="Shao H."/>
            <person name="Ye R."/>
            <person name="Li L."/>
            <person name="Wei W."/>
            <person name="Wang X."/>
            <person name="Wang C."/>
            <person name="Yang T."/>
            <person name="Huo Q."/>
            <person name="Li W."/>
            <person name="Guo W."/>
            <person name="Chen H."/>
            <person name="Zhou L."/>
            <person name="Ni X."/>
            <person name="Tian J."/>
            <person name="Zhou Y."/>
            <person name="Sheng Y."/>
            <person name="Liu T."/>
            <person name="Pan Y."/>
            <person name="Xia L."/>
            <person name="Li J."/>
            <person name="Zhao F."/>
            <person name="Cao W."/>
        </authorList>
    </citation>
    <scope>NUCLEOTIDE SEQUENCE</scope>
    <source>
        <strain evidence="1">Hyas-2018</strain>
    </source>
</reference>